<dbReference type="Proteomes" id="UP001596047">
    <property type="component" value="Unassembled WGS sequence"/>
</dbReference>
<keyword evidence="2" id="KW-1185">Reference proteome</keyword>
<organism evidence="1 2">
    <name type="scientific">Paenibacillus solisilvae</name>
    <dbReference type="NCBI Taxonomy" id="2486751"/>
    <lineage>
        <taxon>Bacteria</taxon>
        <taxon>Bacillati</taxon>
        <taxon>Bacillota</taxon>
        <taxon>Bacilli</taxon>
        <taxon>Bacillales</taxon>
        <taxon>Paenibacillaceae</taxon>
        <taxon>Paenibacillus</taxon>
    </lineage>
</organism>
<proteinExistence type="predicted"/>
<evidence type="ECO:0000313" key="1">
    <source>
        <dbReference type="EMBL" id="MFC5649688.1"/>
    </source>
</evidence>
<evidence type="ECO:0000313" key="2">
    <source>
        <dbReference type="Proteomes" id="UP001596047"/>
    </source>
</evidence>
<reference evidence="2" key="1">
    <citation type="journal article" date="2019" name="Int. J. Syst. Evol. Microbiol.">
        <title>The Global Catalogue of Microorganisms (GCM) 10K type strain sequencing project: providing services to taxonomists for standard genome sequencing and annotation.</title>
        <authorList>
            <consortium name="The Broad Institute Genomics Platform"/>
            <consortium name="The Broad Institute Genome Sequencing Center for Infectious Disease"/>
            <person name="Wu L."/>
            <person name="Ma J."/>
        </authorList>
    </citation>
    <scope>NUCLEOTIDE SEQUENCE [LARGE SCALE GENOMIC DNA]</scope>
    <source>
        <strain evidence="2">CGMCC 1.3240</strain>
    </source>
</reference>
<comment type="caution">
    <text evidence="1">The sequence shown here is derived from an EMBL/GenBank/DDBJ whole genome shotgun (WGS) entry which is preliminary data.</text>
</comment>
<accession>A0ABW0VW83</accession>
<protein>
    <submittedName>
        <fullName evidence="1">CehA/McbA family metallohydrolase</fullName>
    </submittedName>
</protein>
<dbReference type="EMBL" id="JBHSOW010000040">
    <property type="protein sequence ID" value="MFC5649688.1"/>
    <property type="molecule type" value="Genomic_DNA"/>
</dbReference>
<name>A0ABW0VW83_9BACL</name>
<dbReference type="NCBIfam" id="NF038032">
    <property type="entry name" value="CehA_McbA_metalo"/>
    <property type="match status" value="1"/>
</dbReference>
<gene>
    <name evidence="1" type="ORF">ACFPYJ_11250</name>
</gene>
<dbReference type="RefSeq" id="WP_379188219.1">
    <property type="nucleotide sequence ID" value="NZ_JBHSOW010000040.1"/>
</dbReference>
<sequence>MSESMSTIDKQLISRYERIGEEETAVAGHAEITVDIVEETADRQGNIPLAARVIVTASDGSHPDGSTQGVYSDGRFFADGTFSVTVPPGNTDVIIRNGPNYVPLVFTVNAVIGQRIHLRAILSRWFSPEERGWYSGDNHVHSQHDRTAKMKTGLSYTALQGRANGLSYITESGSHVSYDNIEQLSTDDFLLTYARELGAGCYVGHFITPGISAPLSNEDLDVASKHPFPGRAITERVHQLGGVVTYTHPLTPPHQLHWMGATEAISHAVLGQCADLFDVDSKATELLWFSFLNLGNKIACSSYTDSTLERINTLTPGDRRVYCHSSEFSYPAIIEAMRQGRTFATNGGPLYAFFTINGLQVGETIALNENDSYTAQAEIRSLYPVKKVELYRKGLAVEQFYPEPTNGVLNIAHVFQETETSWYLLRVEDERGNWCITSPIYFESSQASARPSSAALLFEISNHGRFVYLRREFFAHLIITVSPDQALSEVQLRKDGQLYKRFLPEMGSVFSSDKMPVTEMEKGSGYGPGWIWCPESEGEFHFKADYPVTESGWYSVHAITTEGASLDSDALYFDCNNPNSHELTFAKLWSQDTRFELWGYGEEMPLKDIKEPYEDRWWYPDNACWRVRATFGNHTHELQGEHPFSAAVTSYVIPPKLLELFKMKPGNKIDVL</sequence>
<dbReference type="Gene3D" id="3.20.20.140">
    <property type="entry name" value="Metal-dependent hydrolases"/>
    <property type="match status" value="1"/>
</dbReference>